<dbReference type="OrthoDB" id="9793058at2"/>
<evidence type="ECO:0000313" key="2">
    <source>
        <dbReference type="Proteomes" id="UP000308528"/>
    </source>
</evidence>
<proteinExistence type="predicted"/>
<dbReference type="SUPFAM" id="SSF52788">
    <property type="entry name" value="Phosphotyrosine protein phosphatases I"/>
    <property type="match status" value="1"/>
</dbReference>
<gene>
    <name evidence="1" type="ORF">E4021_15290</name>
</gene>
<protein>
    <recommendedName>
        <fullName evidence="3">Protein-tyrosine-phosphatase</fullName>
    </recommendedName>
</protein>
<dbReference type="Gene3D" id="3.40.50.2300">
    <property type="match status" value="1"/>
</dbReference>
<dbReference type="PANTHER" id="PTHR43428:SF1">
    <property type="entry name" value="ARSENATE REDUCTASE"/>
    <property type="match status" value="1"/>
</dbReference>
<dbReference type="PANTHER" id="PTHR43428">
    <property type="entry name" value="ARSENATE REDUCTASE"/>
    <property type="match status" value="1"/>
</dbReference>
<evidence type="ECO:0008006" key="3">
    <source>
        <dbReference type="Google" id="ProtNLM"/>
    </source>
</evidence>
<accession>A0A4S4NAS9</accession>
<dbReference type="EMBL" id="SRSF01000009">
    <property type="protein sequence ID" value="THH36464.1"/>
    <property type="molecule type" value="Genomic_DNA"/>
</dbReference>
<dbReference type="InterPro" id="IPR036196">
    <property type="entry name" value="Ptyr_pPase_sf"/>
</dbReference>
<evidence type="ECO:0000313" key="1">
    <source>
        <dbReference type="EMBL" id="THH36464.1"/>
    </source>
</evidence>
<reference evidence="1 2" key="1">
    <citation type="submission" date="2019-04" db="EMBL/GenBank/DDBJ databases">
        <title>Lewinella litorea sp. nov., isolated from a marine sand.</title>
        <authorList>
            <person name="Yoon J.-H."/>
        </authorList>
    </citation>
    <scope>NUCLEOTIDE SEQUENCE [LARGE SCALE GENOMIC DNA]</scope>
    <source>
        <strain evidence="1 2">HSMS-39</strain>
    </source>
</reference>
<sequence>MAADFYGIPNVETYSGGTEATAFHPNAVAALRRAGLETDREDAEGQNPIYRVRWREDMSPYRAFSKVWNAAPNPRKDFAAVMVCSEADAACPVVAGCDLRVALPFEDPKASDGTPREAAAYDASVQEIGREMLYVMHRAGQG</sequence>
<dbReference type="Proteomes" id="UP000308528">
    <property type="component" value="Unassembled WGS sequence"/>
</dbReference>
<keyword evidence="2" id="KW-1185">Reference proteome</keyword>
<dbReference type="AlphaFoldDB" id="A0A4S4NAS9"/>
<organism evidence="1 2">
    <name type="scientific">Neolewinella litorea</name>
    <dbReference type="NCBI Taxonomy" id="2562452"/>
    <lineage>
        <taxon>Bacteria</taxon>
        <taxon>Pseudomonadati</taxon>
        <taxon>Bacteroidota</taxon>
        <taxon>Saprospiria</taxon>
        <taxon>Saprospirales</taxon>
        <taxon>Lewinellaceae</taxon>
        <taxon>Neolewinella</taxon>
    </lineage>
</organism>
<comment type="caution">
    <text evidence="1">The sequence shown here is derived from an EMBL/GenBank/DDBJ whole genome shotgun (WGS) entry which is preliminary data.</text>
</comment>
<name>A0A4S4NAS9_9BACT</name>